<dbReference type="Gene3D" id="3.90.180.10">
    <property type="entry name" value="Medium-chain alcohol dehydrogenases, catalytic domain"/>
    <property type="match status" value="1"/>
</dbReference>
<dbReference type="Pfam" id="PF00107">
    <property type="entry name" value="ADH_zinc_N"/>
    <property type="match status" value="1"/>
</dbReference>
<gene>
    <name evidence="7" type="ORF">J4H92_06070</name>
</gene>
<dbReference type="GO" id="GO:0000721">
    <property type="term" value="F:(R,R)-butanediol dehydrogenase activity"/>
    <property type="evidence" value="ECO:0007669"/>
    <property type="project" value="TreeGrafter"/>
</dbReference>
<keyword evidence="5" id="KW-0560">Oxidoreductase</keyword>
<feature type="domain" description="Enoyl reductase (ER)" evidence="6">
    <location>
        <begin position="8"/>
        <end position="349"/>
    </location>
</feature>
<keyword evidence="4" id="KW-0862">Zinc</keyword>
<dbReference type="RefSeq" id="WP_208097157.1">
    <property type="nucleotide sequence ID" value="NZ_JAGDYM010000005.1"/>
</dbReference>
<name>A0A939MIF9_9MICO</name>
<dbReference type="SUPFAM" id="SSF50129">
    <property type="entry name" value="GroES-like"/>
    <property type="match status" value="1"/>
</dbReference>
<dbReference type="Gene3D" id="3.40.50.720">
    <property type="entry name" value="NAD(P)-binding Rossmann-like Domain"/>
    <property type="match status" value="1"/>
</dbReference>
<dbReference type="EMBL" id="JAGDYM010000005">
    <property type="protein sequence ID" value="MBO1901514.1"/>
    <property type="molecule type" value="Genomic_DNA"/>
</dbReference>
<dbReference type="SUPFAM" id="SSF51735">
    <property type="entry name" value="NAD(P)-binding Rossmann-fold domains"/>
    <property type="match status" value="1"/>
</dbReference>
<dbReference type="Pfam" id="PF08240">
    <property type="entry name" value="ADH_N"/>
    <property type="match status" value="1"/>
</dbReference>
<dbReference type="PANTHER" id="PTHR43161:SF23">
    <property type="entry name" value="(R,R)-BUTANEDIOL DEHYDROGENASE-RELATED"/>
    <property type="match status" value="1"/>
</dbReference>
<sequence length="354" mass="37293">MKAAVFYGAHDIRVEDVPEPDRVLAHEVRLRPIWCGICGTDLHEYAQGPIVIPSEEPHPLTAASAPQILGHEFSAEVLEIGSAVTGLRVGQKVSVMPLIFCGTCYQCRRGRGHLCATMACVGLSYRWGGIAEQCVVAASQVTPLAETMSDLQGALVEPTAVAAYGVDRAGVRPGDAVLITGAGPIGVLASLYAASLGAQVFISEVNPKRLELARSLDVGEVLDAAVVDIAGELRDRTEGVGVDAVVECSGNERALQTALAAVRAAGHISQTGLHTRPAVIDPMVLSERDITLGGTWCFPTTDWPRIIDLIGRGRLPVERAVSAQVPIDEVVGGFETLLDPSGDQVKMLLQATPG</sequence>
<dbReference type="GO" id="GO:0046872">
    <property type="term" value="F:metal ion binding"/>
    <property type="evidence" value="ECO:0007669"/>
    <property type="project" value="UniProtKB-KW"/>
</dbReference>
<protein>
    <submittedName>
        <fullName evidence="7">2,3-butanediol dehydrogenase</fullName>
    </submittedName>
</protein>
<evidence type="ECO:0000256" key="1">
    <source>
        <dbReference type="ARBA" id="ARBA00001947"/>
    </source>
</evidence>
<comment type="similarity">
    <text evidence="2">Belongs to the zinc-containing alcohol dehydrogenase family.</text>
</comment>
<evidence type="ECO:0000259" key="6">
    <source>
        <dbReference type="SMART" id="SM00829"/>
    </source>
</evidence>
<dbReference type="GO" id="GO:0034079">
    <property type="term" value="P:butanediol biosynthetic process"/>
    <property type="evidence" value="ECO:0007669"/>
    <property type="project" value="TreeGrafter"/>
</dbReference>
<keyword evidence="3" id="KW-0479">Metal-binding</keyword>
<evidence type="ECO:0000256" key="4">
    <source>
        <dbReference type="ARBA" id="ARBA00022833"/>
    </source>
</evidence>
<dbReference type="InterPro" id="IPR011032">
    <property type="entry name" value="GroES-like_sf"/>
</dbReference>
<dbReference type="AlphaFoldDB" id="A0A939MIF9"/>
<dbReference type="InterPro" id="IPR013154">
    <property type="entry name" value="ADH-like_N"/>
</dbReference>
<dbReference type="Proteomes" id="UP000664382">
    <property type="component" value="Unassembled WGS sequence"/>
</dbReference>
<evidence type="ECO:0000313" key="7">
    <source>
        <dbReference type="EMBL" id="MBO1901514.1"/>
    </source>
</evidence>
<dbReference type="InterPro" id="IPR036291">
    <property type="entry name" value="NAD(P)-bd_dom_sf"/>
</dbReference>
<comment type="caution">
    <text evidence="7">The sequence shown here is derived from an EMBL/GenBank/DDBJ whole genome shotgun (WGS) entry which is preliminary data.</text>
</comment>
<dbReference type="CDD" id="cd08233">
    <property type="entry name" value="butanediol_DH_like"/>
    <property type="match status" value="1"/>
</dbReference>
<dbReference type="SMART" id="SM00829">
    <property type="entry name" value="PKS_ER"/>
    <property type="match status" value="1"/>
</dbReference>
<evidence type="ECO:0000313" key="8">
    <source>
        <dbReference type="Proteomes" id="UP000664382"/>
    </source>
</evidence>
<dbReference type="PANTHER" id="PTHR43161">
    <property type="entry name" value="SORBITOL DEHYDROGENASE"/>
    <property type="match status" value="1"/>
</dbReference>
<comment type="cofactor">
    <cofactor evidence="1">
        <name>Zn(2+)</name>
        <dbReference type="ChEBI" id="CHEBI:29105"/>
    </cofactor>
</comment>
<dbReference type="GO" id="GO:0005737">
    <property type="term" value="C:cytoplasm"/>
    <property type="evidence" value="ECO:0007669"/>
    <property type="project" value="TreeGrafter"/>
</dbReference>
<evidence type="ECO:0000256" key="3">
    <source>
        <dbReference type="ARBA" id="ARBA00022723"/>
    </source>
</evidence>
<dbReference type="InterPro" id="IPR020843">
    <property type="entry name" value="ER"/>
</dbReference>
<keyword evidence="8" id="KW-1185">Reference proteome</keyword>
<evidence type="ECO:0000256" key="2">
    <source>
        <dbReference type="ARBA" id="ARBA00008072"/>
    </source>
</evidence>
<dbReference type="InterPro" id="IPR013149">
    <property type="entry name" value="ADH-like_C"/>
</dbReference>
<accession>A0A939MIF9</accession>
<organism evidence="7 8">
    <name type="scientific">Leucobacter weissii</name>
    <dbReference type="NCBI Taxonomy" id="1983706"/>
    <lineage>
        <taxon>Bacteria</taxon>
        <taxon>Bacillati</taxon>
        <taxon>Actinomycetota</taxon>
        <taxon>Actinomycetes</taxon>
        <taxon>Micrococcales</taxon>
        <taxon>Microbacteriaceae</taxon>
        <taxon>Leucobacter</taxon>
    </lineage>
</organism>
<evidence type="ECO:0000256" key="5">
    <source>
        <dbReference type="ARBA" id="ARBA00023002"/>
    </source>
</evidence>
<reference evidence="7" key="1">
    <citation type="submission" date="2021-03" db="EMBL/GenBank/DDBJ databases">
        <title>Leucobacter chromiisoli sp. nov., isolated from chromium-containing soil of chemical plant.</title>
        <authorList>
            <person name="Xu Z."/>
        </authorList>
    </citation>
    <scope>NUCLEOTIDE SEQUENCE</scope>
    <source>
        <strain evidence="7">S27</strain>
    </source>
</reference>
<proteinExistence type="inferred from homology"/>